<organism evidence="1 2">
    <name type="scientific">Plectus sambesii</name>
    <dbReference type="NCBI Taxonomy" id="2011161"/>
    <lineage>
        <taxon>Eukaryota</taxon>
        <taxon>Metazoa</taxon>
        <taxon>Ecdysozoa</taxon>
        <taxon>Nematoda</taxon>
        <taxon>Chromadorea</taxon>
        <taxon>Plectida</taxon>
        <taxon>Plectina</taxon>
        <taxon>Plectoidea</taxon>
        <taxon>Plectidae</taxon>
        <taxon>Plectus</taxon>
    </lineage>
</organism>
<dbReference type="WBParaSite" id="PSAMB.scaffold5072size12734.g25824.t1">
    <property type="protein sequence ID" value="PSAMB.scaffold5072size12734.g25824.t1"/>
    <property type="gene ID" value="PSAMB.scaffold5072size12734.g25824"/>
</dbReference>
<keyword evidence="1" id="KW-1185">Reference proteome</keyword>
<reference evidence="2" key="1">
    <citation type="submission" date="2022-11" db="UniProtKB">
        <authorList>
            <consortium name="WormBaseParasite"/>
        </authorList>
    </citation>
    <scope>IDENTIFICATION</scope>
</reference>
<accession>A0A914WW49</accession>
<name>A0A914WW49_9BILA</name>
<dbReference type="Proteomes" id="UP000887566">
    <property type="component" value="Unplaced"/>
</dbReference>
<evidence type="ECO:0000313" key="2">
    <source>
        <dbReference type="WBParaSite" id="PSAMB.scaffold5072size12734.g25824.t1"/>
    </source>
</evidence>
<protein>
    <submittedName>
        <fullName evidence="2">Uncharacterized protein</fullName>
    </submittedName>
</protein>
<sequence length="221" mass="24639">MQPVAKATRPGVFRFDAFYNNNCFGKHINVYADHNAPNLHLYMSRANYMPTSTFVSNVNHNPVVNIFFNEIAFISKNLLTNWTLASNNILVAPIFFQDEVPVDDLTMTYINDLTFLNATMYTILKAWPIQGTPNLTSLLTTYKQKYITAAGGESARDGVPKTLIILSASAFAIGNNSDRSNYGAIDIEAINITTIDSRIDASRFDNFGTNNNGFIDSRNDK</sequence>
<proteinExistence type="predicted"/>
<evidence type="ECO:0000313" key="1">
    <source>
        <dbReference type="Proteomes" id="UP000887566"/>
    </source>
</evidence>
<dbReference type="AlphaFoldDB" id="A0A914WW49"/>